<organism evidence="8 9">
    <name type="scientific">Allosphingosinicella deserti</name>
    <dbReference type="NCBI Taxonomy" id="2116704"/>
    <lineage>
        <taxon>Bacteria</taxon>
        <taxon>Pseudomonadati</taxon>
        <taxon>Pseudomonadota</taxon>
        <taxon>Alphaproteobacteria</taxon>
        <taxon>Sphingomonadales</taxon>
        <taxon>Sphingomonadaceae</taxon>
        <taxon>Allosphingosinicella</taxon>
    </lineage>
</organism>
<feature type="transmembrane region" description="Helical" evidence="5">
    <location>
        <begin position="229"/>
        <end position="252"/>
    </location>
</feature>
<dbReference type="EMBL" id="PXYI01000011">
    <property type="protein sequence ID" value="PSJ36885.1"/>
    <property type="molecule type" value="Genomic_DNA"/>
</dbReference>
<keyword evidence="5" id="KW-0472">Membrane</keyword>
<dbReference type="GO" id="GO:0016020">
    <property type="term" value="C:membrane"/>
    <property type="evidence" value="ECO:0007669"/>
    <property type="project" value="InterPro"/>
</dbReference>
<comment type="similarity">
    <text evidence="2">Belongs to the methyl-accepting chemotaxis (MCP) protein family.</text>
</comment>
<evidence type="ECO:0000313" key="8">
    <source>
        <dbReference type="EMBL" id="PSJ36885.1"/>
    </source>
</evidence>
<feature type="transmembrane region" description="Helical" evidence="5">
    <location>
        <begin position="54"/>
        <end position="74"/>
    </location>
</feature>
<keyword evidence="5" id="KW-0812">Transmembrane</keyword>
<dbReference type="AlphaFoldDB" id="A0A2P7QG10"/>
<comment type="caution">
    <text evidence="8">The sequence shown here is derived from an EMBL/GenBank/DDBJ whole genome shotgun (WGS) entry which is preliminary data.</text>
</comment>
<gene>
    <name evidence="8" type="ORF">C7I55_24570</name>
</gene>
<evidence type="ECO:0000256" key="2">
    <source>
        <dbReference type="ARBA" id="ARBA00029447"/>
    </source>
</evidence>
<dbReference type="PROSITE" id="PS50885">
    <property type="entry name" value="HAMP"/>
    <property type="match status" value="2"/>
</dbReference>
<feature type="domain" description="HAMP" evidence="7">
    <location>
        <begin position="253"/>
        <end position="306"/>
    </location>
</feature>
<dbReference type="InterPro" id="IPR051310">
    <property type="entry name" value="MCP_chemotaxis"/>
</dbReference>
<keyword evidence="1" id="KW-0145">Chemotaxis</keyword>
<dbReference type="InterPro" id="IPR003660">
    <property type="entry name" value="HAMP_dom"/>
</dbReference>
<dbReference type="Pfam" id="PF00672">
    <property type="entry name" value="HAMP"/>
    <property type="match status" value="1"/>
</dbReference>
<feature type="domain" description="HAMP" evidence="7">
    <location>
        <begin position="325"/>
        <end position="368"/>
    </location>
</feature>
<dbReference type="SUPFAM" id="SSF58104">
    <property type="entry name" value="Methyl-accepting chemotaxis protein (MCP) signaling domain"/>
    <property type="match status" value="1"/>
</dbReference>
<feature type="region of interest" description="Disordered" evidence="4">
    <location>
        <begin position="1"/>
        <end position="30"/>
    </location>
</feature>
<name>A0A2P7QG10_9SPHN</name>
<accession>A0A2P7QG10</accession>
<dbReference type="PROSITE" id="PS50111">
    <property type="entry name" value="CHEMOTAXIS_TRANSDUC_2"/>
    <property type="match status" value="1"/>
</dbReference>
<protein>
    <submittedName>
        <fullName evidence="8">Methyl-accepting chemotaxis protein</fullName>
    </submittedName>
</protein>
<keyword evidence="5" id="KW-1133">Transmembrane helix</keyword>
<dbReference type="SMART" id="SM00304">
    <property type="entry name" value="HAMP"/>
    <property type="match status" value="2"/>
</dbReference>
<dbReference type="SUPFAM" id="SSF158472">
    <property type="entry name" value="HAMP domain-like"/>
    <property type="match status" value="1"/>
</dbReference>
<dbReference type="PANTHER" id="PTHR43531">
    <property type="entry name" value="PROTEIN ICFG"/>
    <property type="match status" value="1"/>
</dbReference>
<keyword evidence="9" id="KW-1185">Reference proteome</keyword>
<dbReference type="Proteomes" id="UP000241167">
    <property type="component" value="Unassembled WGS sequence"/>
</dbReference>
<dbReference type="Pfam" id="PF00015">
    <property type="entry name" value="MCPsignal"/>
    <property type="match status" value="1"/>
</dbReference>
<evidence type="ECO:0000256" key="3">
    <source>
        <dbReference type="PROSITE-ProRule" id="PRU00284"/>
    </source>
</evidence>
<evidence type="ECO:0000256" key="4">
    <source>
        <dbReference type="SAM" id="MobiDB-lite"/>
    </source>
</evidence>
<evidence type="ECO:0000259" key="6">
    <source>
        <dbReference type="PROSITE" id="PS50111"/>
    </source>
</evidence>
<evidence type="ECO:0000256" key="1">
    <source>
        <dbReference type="ARBA" id="ARBA00022500"/>
    </source>
</evidence>
<dbReference type="GO" id="GO:0007165">
    <property type="term" value="P:signal transduction"/>
    <property type="evidence" value="ECO:0007669"/>
    <property type="project" value="UniProtKB-KW"/>
</dbReference>
<dbReference type="CDD" id="cd06225">
    <property type="entry name" value="HAMP"/>
    <property type="match status" value="1"/>
</dbReference>
<sequence length="653" mass="68792">MAVKSRRPLEPEPRRATRFNPGKSPRAPRTSYDAVLIRGRAGAQSMTIKHLVRLGGGALVSLLALGLLAAWWNIDTIRMGGPIQGKNQETSDLVADILPPPKFIIESYLEATRLRENPQEFAARSARLAKLQEEYGTRHAYWQTSALDAHVRAPILEGSHVPAEVFWTELNGRFLPAIRSGDRAASEASYARLSAAYDEHRARIDEAVATATRFQGELREHSATDVSRALFILGAVALIILLSVLGFCWTMLRKVVTPLAGAAQTMRSMSSGDLAVQVTGAQRTDEIGDVARALIAFRDAGAEKVRLEDATRRQQAELHEVVTILGNALQSLSQGDLSQPIDRAFPADCEPLRRDFNDALASLAGLISTVAASAAGIGVGATEIADASEDLSRRTADTAANLEETATALGGIDARLKGTARSAAETVKRADEAAASLAAGRALAGEAVQAMAAVSDSAANIDSVIGGLDKIAFQTRVLAMNATVEAARAGEAGRGFAVVADLVSALAMRSEEEARSARQQLAATQEGISTSVRVVRQVGDALDGIARDVASVHGLIGSVSTDNQAQSAAISQVSAAVARMDEATRQNASRVERTSASARSLTEEVEALSAEAGRFRTGTAAGAPKSFRPAAPQAPRIGAAAYLAALQKSLDQS</sequence>
<proteinExistence type="inferred from homology"/>
<evidence type="ECO:0000256" key="5">
    <source>
        <dbReference type="SAM" id="Phobius"/>
    </source>
</evidence>
<evidence type="ECO:0000313" key="9">
    <source>
        <dbReference type="Proteomes" id="UP000241167"/>
    </source>
</evidence>
<reference evidence="8 9" key="1">
    <citation type="submission" date="2018-03" db="EMBL/GenBank/DDBJ databases">
        <title>The draft genome of Sphingosinicella sp. GL-C-18.</title>
        <authorList>
            <person name="Liu L."/>
            <person name="Li L."/>
            <person name="Liang L."/>
            <person name="Zhang X."/>
            <person name="Wang T."/>
        </authorList>
    </citation>
    <scope>NUCLEOTIDE SEQUENCE [LARGE SCALE GENOMIC DNA]</scope>
    <source>
        <strain evidence="8 9">GL-C-18</strain>
    </source>
</reference>
<feature type="domain" description="Methyl-accepting transducer" evidence="6">
    <location>
        <begin position="373"/>
        <end position="602"/>
    </location>
</feature>
<dbReference type="SMART" id="SM00283">
    <property type="entry name" value="MA"/>
    <property type="match status" value="1"/>
</dbReference>
<keyword evidence="3" id="KW-0807">Transducer</keyword>
<evidence type="ECO:0000259" key="7">
    <source>
        <dbReference type="PROSITE" id="PS50885"/>
    </source>
</evidence>
<dbReference type="GO" id="GO:0006935">
    <property type="term" value="P:chemotaxis"/>
    <property type="evidence" value="ECO:0007669"/>
    <property type="project" value="UniProtKB-KW"/>
</dbReference>
<dbReference type="PANTHER" id="PTHR43531:SF11">
    <property type="entry name" value="METHYL-ACCEPTING CHEMOTAXIS PROTEIN 3"/>
    <property type="match status" value="1"/>
</dbReference>
<dbReference type="Gene3D" id="6.10.340.10">
    <property type="match status" value="1"/>
</dbReference>
<dbReference type="Gene3D" id="1.10.287.950">
    <property type="entry name" value="Methyl-accepting chemotaxis protein"/>
    <property type="match status" value="1"/>
</dbReference>
<dbReference type="InterPro" id="IPR004089">
    <property type="entry name" value="MCPsignal_dom"/>
</dbReference>